<dbReference type="SUPFAM" id="SSF47413">
    <property type="entry name" value="lambda repressor-like DNA-binding domains"/>
    <property type="match status" value="1"/>
</dbReference>
<evidence type="ECO:0000313" key="2">
    <source>
        <dbReference type="EMBL" id="OVE50433.1"/>
    </source>
</evidence>
<dbReference type="InterPro" id="IPR010982">
    <property type="entry name" value="Lambda_DNA-bd_dom_sf"/>
</dbReference>
<dbReference type="Pfam" id="PF01381">
    <property type="entry name" value="HTH_3"/>
    <property type="match status" value="1"/>
</dbReference>
<keyword evidence="3" id="KW-1185">Reference proteome</keyword>
<dbReference type="SMART" id="SM00530">
    <property type="entry name" value="HTH_XRE"/>
    <property type="match status" value="1"/>
</dbReference>
<dbReference type="CDD" id="cd00093">
    <property type="entry name" value="HTH_XRE"/>
    <property type="match status" value="1"/>
</dbReference>
<proteinExistence type="predicted"/>
<name>A0A202BFV5_CHRVL</name>
<dbReference type="GO" id="GO:0003677">
    <property type="term" value="F:DNA binding"/>
    <property type="evidence" value="ECO:0007669"/>
    <property type="project" value="InterPro"/>
</dbReference>
<feature type="domain" description="HTH cro/C1-type" evidence="1">
    <location>
        <begin position="12"/>
        <end position="70"/>
    </location>
</feature>
<sequence>MAGHNEIWGMRLKEARLKAGLSQKQLGIQAGLDPSVASTRINRYELGIHKADYQIAQHLAAVLGVPTAYFYAEDDELARWILAFTQLHEEQRANVHTWLAD</sequence>
<reference evidence="2 3" key="1">
    <citation type="submission" date="2017-05" db="EMBL/GenBank/DDBJ databases">
        <title>Chromobacterium violaceum GHPS1 isolated from Hydrocarbon polluted soil in French Guiana display an awesome secondary metabolite arsenal and a battery of drug and heavy-metal-resistance and detoxification of xenobiotics proteins.</title>
        <authorList>
            <person name="Belbahri L."/>
        </authorList>
    </citation>
    <scope>NUCLEOTIDE SEQUENCE [LARGE SCALE GENOMIC DNA]</scope>
    <source>
        <strain evidence="2 3">GHPS1</strain>
    </source>
</reference>
<dbReference type="InterPro" id="IPR001387">
    <property type="entry name" value="Cro/C1-type_HTH"/>
</dbReference>
<dbReference type="EMBL" id="NHOO01000001">
    <property type="protein sequence ID" value="OVE50433.1"/>
    <property type="molecule type" value="Genomic_DNA"/>
</dbReference>
<evidence type="ECO:0000313" key="3">
    <source>
        <dbReference type="Proteomes" id="UP000196342"/>
    </source>
</evidence>
<comment type="caution">
    <text evidence="2">The sequence shown here is derived from an EMBL/GenBank/DDBJ whole genome shotgun (WGS) entry which is preliminary data.</text>
</comment>
<dbReference type="PROSITE" id="PS50943">
    <property type="entry name" value="HTH_CROC1"/>
    <property type="match status" value="1"/>
</dbReference>
<accession>A0A202BFV5</accession>
<dbReference type="RefSeq" id="WP_087696994.1">
    <property type="nucleotide sequence ID" value="NZ_NHOO01000001.1"/>
</dbReference>
<protein>
    <submittedName>
        <fullName evidence="2">Transcriptional regulator</fullName>
    </submittedName>
</protein>
<dbReference type="Proteomes" id="UP000196342">
    <property type="component" value="Unassembled WGS sequence"/>
</dbReference>
<gene>
    <name evidence="2" type="ORF">CBW21_00095</name>
</gene>
<dbReference type="AlphaFoldDB" id="A0A202BFV5"/>
<organism evidence="2 3">
    <name type="scientific">Chromobacterium violaceum</name>
    <dbReference type="NCBI Taxonomy" id="536"/>
    <lineage>
        <taxon>Bacteria</taxon>
        <taxon>Pseudomonadati</taxon>
        <taxon>Pseudomonadota</taxon>
        <taxon>Betaproteobacteria</taxon>
        <taxon>Neisseriales</taxon>
        <taxon>Chromobacteriaceae</taxon>
        <taxon>Chromobacterium</taxon>
    </lineage>
</organism>
<dbReference type="Gene3D" id="1.10.260.40">
    <property type="entry name" value="lambda repressor-like DNA-binding domains"/>
    <property type="match status" value="1"/>
</dbReference>
<evidence type="ECO:0000259" key="1">
    <source>
        <dbReference type="PROSITE" id="PS50943"/>
    </source>
</evidence>